<accession>A0A0X8FJJ6</accession>
<feature type="compositionally biased region" description="Low complexity" evidence="1">
    <location>
        <begin position="34"/>
        <end position="88"/>
    </location>
</feature>
<keyword evidence="3" id="KW-1185">Reference proteome</keyword>
<evidence type="ECO:0000313" key="3">
    <source>
        <dbReference type="Proteomes" id="UP000062260"/>
    </source>
</evidence>
<feature type="region of interest" description="Disordered" evidence="1">
    <location>
        <begin position="18"/>
        <end position="107"/>
    </location>
</feature>
<reference evidence="3" key="2">
    <citation type="submission" date="2016-01" db="EMBL/GenBank/DDBJ databases">
        <title>Six Aerococcus type strain genome sequencing and assembly using PacBio and Illumina Hiseq.</title>
        <authorList>
            <person name="Carkaci D."/>
            <person name="Dargis R."/>
            <person name="Nielsen X.C."/>
            <person name="Skovgaard O."/>
            <person name="Fuursted K."/>
            <person name="Christensen J.J."/>
        </authorList>
    </citation>
    <scope>NUCLEOTIDE SEQUENCE [LARGE SCALE GENOMIC DNA]</scope>
    <source>
        <strain evidence="3">CCUG42038B</strain>
    </source>
</reference>
<dbReference type="STRING" id="128944.AWM75_00045"/>
<protein>
    <submittedName>
        <fullName evidence="2">Uncharacterized protein</fullName>
    </submittedName>
</protein>
<feature type="compositionally biased region" description="Basic and acidic residues" evidence="1">
    <location>
        <begin position="20"/>
        <end position="33"/>
    </location>
</feature>
<dbReference type="PROSITE" id="PS51257">
    <property type="entry name" value="PROKAR_LIPOPROTEIN"/>
    <property type="match status" value="1"/>
</dbReference>
<sequence>MKKLILLSLSALSLAGCFSRQDKPDYQSSDKRQATSQSQSGKKSQSSHKSAQASKSQAKSTSKASQAESQNEASSQAPAQSASQTSEAKPAASQASESKPAEEKPAYASWNAAKDAQLDEFMAAWGQDMGQHYLRYSPATQLNFYGVAVPDTLIIPGYQMTPVFNDQEIPMTWYGEGGSDNDYQIVGVYSDMETFQKPPAHLYVMVIHQGQPLVLYTAQNQGNPYQYLYFETTANEQLSQGFANIAYQ</sequence>
<dbReference type="Proteomes" id="UP000062260">
    <property type="component" value="Chromosome"/>
</dbReference>
<dbReference type="InterPro" id="IPR031927">
    <property type="entry name" value="DUF4767"/>
</dbReference>
<name>A0A0X8FJJ6_9LACT</name>
<dbReference type="KEGG" id="auh:AWM75_00045"/>
<organism evidence="2 3">
    <name type="scientific">Aerococcus urinaehominis</name>
    <dbReference type="NCBI Taxonomy" id="128944"/>
    <lineage>
        <taxon>Bacteria</taxon>
        <taxon>Bacillati</taxon>
        <taxon>Bacillota</taxon>
        <taxon>Bacilli</taxon>
        <taxon>Lactobacillales</taxon>
        <taxon>Aerococcaceae</taxon>
        <taxon>Aerococcus</taxon>
    </lineage>
</organism>
<dbReference type="AlphaFoldDB" id="A0A0X8FJJ6"/>
<evidence type="ECO:0000313" key="2">
    <source>
        <dbReference type="EMBL" id="AMB98477.1"/>
    </source>
</evidence>
<dbReference type="OrthoDB" id="2149782at2"/>
<dbReference type="RefSeq" id="WP_067977136.1">
    <property type="nucleotide sequence ID" value="NZ_CP014163.1"/>
</dbReference>
<gene>
    <name evidence="2" type="ORF">AWM75_00045</name>
</gene>
<dbReference type="EMBL" id="CP014163">
    <property type="protein sequence ID" value="AMB98477.1"/>
    <property type="molecule type" value="Genomic_DNA"/>
</dbReference>
<reference evidence="2 3" key="1">
    <citation type="journal article" date="2016" name="Genome Announc.">
        <title>Complete Genome Sequences of Aerococcus christensenii CCUG 28831T, Aerococcus sanguinicola CCUG 43001T, Aerococcus urinae CCUG 36881T, Aerococcus urinaeequi CCUG 28094T, Aerococcus urinaehominis CCUG 42038 BT, and Aerococcus viridans CCUG 4311T.</title>
        <authorList>
            <person name="Carkaci D."/>
            <person name="Dargis R."/>
            <person name="Nielsen X.C."/>
            <person name="Skovgaard O."/>
            <person name="Fuursted K."/>
            <person name="Christensen J.J."/>
        </authorList>
    </citation>
    <scope>NUCLEOTIDE SEQUENCE [LARGE SCALE GENOMIC DNA]</scope>
    <source>
        <strain evidence="2 3">CCUG42038B</strain>
    </source>
</reference>
<evidence type="ECO:0000256" key="1">
    <source>
        <dbReference type="SAM" id="MobiDB-lite"/>
    </source>
</evidence>
<proteinExistence type="predicted"/>
<dbReference type="Pfam" id="PF15983">
    <property type="entry name" value="DUF4767"/>
    <property type="match status" value="1"/>
</dbReference>